<evidence type="ECO:0000313" key="1">
    <source>
        <dbReference type="EMBL" id="AKP77697.1"/>
    </source>
</evidence>
<evidence type="ECO:0000313" key="2">
    <source>
        <dbReference type="Proteomes" id="UP000036410"/>
    </source>
</evidence>
<accession>A0A806TT65</accession>
<reference evidence="1 2" key="1">
    <citation type="submission" date="2015-01" db="EMBL/GenBank/DDBJ databases">
        <title>Genome sequence of bacillus megaterium Q3.</title>
        <authorList>
            <person name="Wang Y."/>
            <person name="Luo K."/>
            <person name="Bai L."/>
            <person name="Luo F."/>
        </authorList>
    </citation>
    <scope>NUCLEOTIDE SEQUENCE [LARGE SCALE GENOMIC DNA]</scope>
    <source>
        <strain evidence="1 2">Q3</strain>
    </source>
</reference>
<name>A0A806TT65_PRIMG</name>
<organism evidence="1 2">
    <name type="scientific">Priestia megaterium Q3</name>
    <dbReference type="NCBI Taxonomy" id="1452722"/>
    <lineage>
        <taxon>Bacteria</taxon>
        <taxon>Bacillati</taxon>
        <taxon>Bacillota</taxon>
        <taxon>Bacilli</taxon>
        <taxon>Bacillales</taxon>
        <taxon>Bacillaceae</taxon>
        <taxon>Priestia</taxon>
    </lineage>
</organism>
<dbReference type="EMBL" id="CP010586">
    <property type="protein sequence ID" value="AKP77697.1"/>
    <property type="molecule type" value="Genomic_DNA"/>
</dbReference>
<sequence length="232" mass="27221">MDKLSFLQQYRKSIEFVSNEDLLNIKKENIPKEWMEVFIETDKIERKDKIIALWNRVCEKELSHTISYLKENLVDVELIIDNGQYAILYSVKSENDEILYYEGGIPNKSIYNLDMQQAWSSVPQSIVKFYGKLHNGFYYMPSRAMGLVPLERVTYFKEDEWGILDDLEHPLEINLDTTYGFFENGMGGYVAVDLNNCTDNGATLWFTNDQPEYSVDFWDIVDEWILIGLQDN</sequence>
<dbReference type="AlphaFoldDB" id="A0A806TT65"/>
<evidence type="ECO:0008006" key="3">
    <source>
        <dbReference type="Google" id="ProtNLM"/>
    </source>
</evidence>
<gene>
    <name evidence="1" type="ORF">AS52_02736</name>
</gene>
<proteinExistence type="predicted"/>
<dbReference type="RefSeq" id="WP_033579214.1">
    <property type="nucleotide sequence ID" value="NZ_CP010586.1"/>
</dbReference>
<protein>
    <recommendedName>
        <fullName evidence="3">SMI1/KNR4 family protein</fullName>
    </recommendedName>
</protein>
<dbReference type="Proteomes" id="UP000036410">
    <property type="component" value="Chromosome"/>
</dbReference>